<dbReference type="AlphaFoldDB" id="V8QLQ1"/>
<sequence>MTRLIRCVDQIFVKAELDNPGCSHKFRAAQYIIEHAIKAGKIIAGKTTIIEKTGGNFGFGLLAASSTYGVDVDLAVGLSFSKRKSDLLEFLGARLIGKEMLASGMTPKDVVQHHLDHQQLLGKDYFYTDQFQNQMGVEAHRRLTGAELASQLHQEGINDAVIFVGCAGTGASFTGISLALREAGFDVTAMLVEPAGCDMRTGQFSEHRIEGASVGVPAPFLDWNLVKDVYVIYPNEVLTTQRWFYFQTGLLVGNSSAATIAIARKIKSDNRYKNTPVVTIAYDSGLWYDDFMAVTLASSQKTDHCDSQFVAKLHQNVG</sequence>
<feature type="domain" description="Tryptophan synthase beta chain-like PALP" evidence="3">
    <location>
        <begin position="9"/>
        <end position="281"/>
    </location>
</feature>
<dbReference type="InterPro" id="IPR050214">
    <property type="entry name" value="Cys_Synth/Cystath_Beta-Synth"/>
</dbReference>
<reference evidence="4 5" key="1">
    <citation type="journal article" date="2014" name="Genome Announc.">
        <title>Draft Genome Sequence of Advenella kashmirensis Strain W13003, a Polycyclic Aromatic Hydrocarbon-Degrading Bacterium.</title>
        <authorList>
            <person name="Wang X."/>
            <person name="Jin D."/>
            <person name="Zhou L."/>
            <person name="Wu L."/>
            <person name="An W."/>
            <person name="Zhao L."/>
        </authorList>
    </citation>
    <scope>NUCLEOTIDE SEQUENCE [LARGE SCALE GENOMIC DNA]</scope>
    <source>
        <strain evidence="4 5">W13003</strain>
    </source>
</reference>
<dbReference type="InterPro" id="IPR001926">
    <property type="entry name" value="TrpB-like_PALP"/>
</dbReference>
<accession>V8QLQ1</accession>
<organism evidence="4 5">
    <name type="scientific">Advenella kashmirensis W13003</name>
    <dbReference type="NCBI Taxonomy" id="1424334"/>
    <lineage>
        <taxon>Bacteria</taxon>
        <taxon>Pseudomonadati</taxon>
        <taxon>Pseudomonadota</taxon>
        <taxon>Betaproteobacteria</taxon>
        <taxon>Burkholderiales</taxon>
        <taxon>Alcaligenaceae</taxon>
    </lineage>
</organism>
<dbReference type="OrthoDB" id="9805733at2"/>
<dbReference type="RefSeq" id="WP_024007177.1">
    <property type="nucleotide sequence ID" value="NZ_KI650982.1"/>
</dbReference>
<dbReference type="EMBL" id="AYXT01000013">
    <property type="protein sequence ID" value="ETF00896.1"/>
    <property type="molecule type" value="Genomic_DNA"/>
</dbReference>
<name>V8QLQ1_9BURK</name>
<dbReference type="STRING" id="1424334.W822_21285"/>
<evidence type="ECO:0000313" key="4">
    <source>
        <dbReference type="EMBL" id="ETF00896.1"/>
    </source>
</evidence>
<dbReference type="PATRIC" id="fig|1424334.3.peg.4270"/>
<dbReference type="InterPro" id="IPR036052">
    <property type="entry name" value="TrpB-like_PALP_sf"/>
</dbReference>
<protein>
    <submittedName>
        <fullName evidence="4">Pyridoxal-5'-phosphate-dependent protein</fullName>
    </submittedName>
</protein>
<evidence type="ECO:0000259" key="3">
    <source>
        <dbReference type="Pfam" id="PF00291"/>
    </source>
</evidence>
<proteinExistence type="predicted"/>
<dbReference type="GO" id="GO:1901605">
    <property type="term" value="P:alpha-amino acid metabolic process"/>
    <property type="evidence" value="ECO:0007669"/>
    <property type="project" value="UniProtKB-ARBA"/>
</dbReference>
<evidence type="ECO:0000256" key="1">
    <source>
        <dbReference type="ARBA" id="ARBA00001933"/>
    </source>
</evidence>
<dbReference type="PANTHER" id="PTHR10314">
    <property type="entry name" value="CYSTATHIONINE BETA-SYNTHASE"/>
    <property type="match status" value="1"/>
</dbReference>
<evidence type="ECO:0000256" key="2">
    <source>
        <dbReference type="ARBA" id="ARBA00022898"/>
    </source>
</evidence>
<dbReference type="SUPFAM" id="SSF53686">
    <property type="entry name" value="Tryptophan synthase beta subunit-like PLP-dependent enzymes"/>
    <property type="match status" value="1"/>
</dbReference>
<keyword evidence="5" id="KW-1185">Reference proteome</keyword>
<dbReference type="Gene3D" id="3.40.50.1100">
    <property type="match status" value="2"/>
</dbReference>
<gene>
    <name evidence="4" type="ORF">W822_21285</name>
</gene>
<dbReference type="Pfam" id="PF00291">
    <property type="entry name" value="PALP"/>
    <property type="match status" value="1"/>
</dbReference>
<keyword evidence="2" id="KW-0663">Pyridoxal phosphate</keyword>
<comment type="cofactor">
    <cofactor evidence="1">
        <name>pyridoxal 5'-phosphate</name>
        <dbReference type="ChEBI" id="CHEBI:597326"/>
    </cofactor>
</comment>
<evidence type="ECO:0000313" key="5">
    <source>
        <dbReference type="Proteomes" id="UP000018733"/>
    </source>
</evidence>
<dbReference type="HOGENOM" id="CLU_021018_1_0_4"/>
<dbReference type="Proteomes" id="UP000018733">
    <property type="component" value="Unassembled WGS sequence"/>
</dbReference>
<dbReference type="eggNOG" id="COG0031">
    <property type="taxonomic scope" value="Bacteria"/>
</dbReference>
<comment type="caution">
    <text evidence="4">The sequence shown here is derived from an EMBL/GenBank/DDBJ whole genome shotgun (WGS) entry which is preliminary data.</text>
</comment>